<evidence type="ECO:0000313" key="4">
    <source>
        <dbReference type="Proteomes" id="UP000295985"/>
    </source>
</evidence>
<dbReference type="Proteomes" id="UP000295985">
    <property type="component" value="Unassembled WGS sequence"/>
</dbReference>
<gene>
    <name evidence="2" type="ORF">DDT54_00455</name>
    <name evidence="3" type="ORF">EH206_17260</name>
</gene>
<dbReference type="AlphaFoldDB" id="A0A2U1UWA1"/>
<keyword evidence="1" id="KW-0472">Membrane</keyword>
<evidence type="ECO:0000313" key="2">
    <source>
        <dbReference type="EMBL" id="PWC25841.1"/>
    </source>
</evidence>
<accession>A0A2U1UWA1</accession>
<keyword evidence="5" id="KW-1185">Reference proteome</keyword>
<keyword evidence="1" id="KW-1133">Transmembrane helix</keyword>
<dbReference type="OrthoDB" id="7059003at2"/>
<dbReference type="RefSeq" id="WP_009114102.1">
    <property type="nucleotide sequence ID" value="NZ_CP034036.1"/>
</dbReference>
<reference evidence="3 5" key="2">
    <citation type="submission" date="2018-11" db="EMBL/GenBank/DDBJ databases">
        <title>Genome sequences of Brenneria nigrifluens and Brenneria rubrifaciens.</title>
        <authorList>
            <person name="Poret-Peterson A.T."/>
            <person name="McClean A.E."/>
            <person name="Kluepfel D.A."/>
        </authorList>
    </citation>
    <scope>NUCLEOTIDE SEQUENCE [LARGE SCALE GENOMIC DNA]</scope>
    <source>
        <strain evidence="3 5">ATCC 13028</strain>
    </source>
</reference>
<evidence type="ECO:0000313" key="3">
    <source>
        <dbReference type="EMBL" id="QCR05775.1"/>
    </source>
</evidence>
<feature type="transmembrane region" description="Helical" evidence="1">
    <location>
        <begin position="12"/>
        <end position="34"/>
    </location>
</feature>
<dbReference type="Proteomes" id="UP000303847">
    <property type="component" value="Chromosome"/>
</dbReference>
<dbReference type="EMBL" id="CP034036">
    <property type="protein sequence ID" value="QCR05775.1"/>
    <property type="molecule type" value="Genomic_DNA"/>
</dbReference>
<dbReference type="EMBL" id="QDKK01000001">
    <property type="protein sequence ID" value="PWC25841.1"/>
    <property type="molecule type" value="Genomic_DNA"/>
</dbReference>
<name>A0A2U1UWA1_9GAMM</name>
<protein>
    <recommendedName>
        <fullName evidence="6">Peptidase C39 domain-containing protein</fullName>
    </recommendedName>
</protein>
<proteinExistence type="predicted"/>
<evidence type="ECO:0008006" key="6">
    <source>
        <dbReference type="Google" id="ProtNLM"/>
    </source>
</evidence>
<keyword evidence="1" id="KW-0812">Transmembrane</keyword>
<organism evidence="2 4">
    <name type="scientific">Brenneria nigrifluens DSM 30175 = ATCC 13028</name>
    <dbReference type="NCBI Taxonomy" id="1121120"/>
    <lineage>
        <taxon>Bacteria</taxon>
        <taxon>Pseudomonadati</taxon>
        <taxon>Pseudomonadota</taxon>
        <taxon>Gammaproteobacteria</taxon>
        <taxon>Enterobacterales</taxon>
        <taxon>Pectobacteriaceae</taxon>
        <taxon>Brenneria</taxon>
    </lineage>
</organism>
<reference evidence="2 4" key="1">
    <citation type="submission" date="2018-04" db="EMBL/GenBank/DDBJ databases">
        <title>Brenneria corticis sp.nov.</title>
        <authorList>
            <person name="Li Y."/>
        </authorList>
    </citation>
    <scope>NUCLEOTIDE SEQUENCE [LARGE SCALE GENOMIC DNA]</scope>
    <source>
        <strain evidence="2 4">LMG 2694</strain>
    </source>
</reference>
<sequence>MKQQNTLILKPAVQGTLDSLCGIYSVVNMLYWLYGPRIKRLTLFRALVHHLHEHHDIAECLTNGMDTPVVDCMLNFLQSSRYRRYPITVHRPFIRKPVRTAHSILMQCQQWLSERPGRVVLLSDQYHWSVLIRMDSNWLYFFDSSTHRRIRRQRWSLGEEAGTHQLFCDAIYFIAREEPHDDGR</sequence>
<evidence type="ECO:0000313" key="5">
    <source>
        <dbReference type="Proteomes" id="UP000303847"/>
    </source>
</evidence>
<evidence type="ECO:0000256" key="1">
    <source>
        <dbReference type="SAM" id="Phobius"/>
    </source>
</evidence>